<comment type="caution">
    <text evidence="7">The sequence shown here is derived from an EMBL/GenBank/DDBJ whole genome shotgun (WGS) entry which is preliminary data.</text>
</comment>
<dbReference type="GO" id="GO:0005886">
    <property type="term" value="C:plasma membrane"/>
    <property type="evidence" value="ECO:0007669"/>
    <property type="project" value="UniProtKB-SubCell"/>
</dbReference>
<gene>
    <name evidence="7" type="ORF">GCM10010961_05500</name>
</gene>
<dbReference type="PIRSF" id="PIRSF035875">
    <property type="entry name" value="RNase_BN"/>
    <property type="match status" value="1"/>
</dbReference>
<keyword evidence="8" id="KW-1185">Reference proteome</keyword>
<dbReference type="Pfam" id="PF03631">
    <property type="entry name" value="Virul_fac_BrkB"/>
    <property type="match status" value="1"/>
</dbReference>
<evidence type="ECO:0000313" key="8">
    <source>
        <dbReference type="Proteomes" id="UP000611500"/>
    </source>
</evidence>
<dbReference type="Proteomes" id="UP000611500">
    <property type="component" value="Unassembled WGS sequence"/>
</dbReference>
<dbReference type="RefSeq" id="WP_051312121.1">
    <property type="nucleotide sequence ID" value="NZ_BNAP01000001.1"/>
</dbReference>
<evidence type="ECO:0000256" key="2">
    <source>
        <dbReference type="ARBA" id="ARBA00022475"/>
    </source>
</evidence>
<proteinExistence type="predicted"/>
<feature type="transmembrane region" description="Helical" evidence="6">
    <location>
        <begin position="187"/>
        <end position="208"/>
    </location>
</feature>
<comment type="subcellular location">
    <subcellularLocation>
        <location evidence="1">Cell membrane</location>
        <topology evidence="1">Multi-pass membrane protein</topology>
    </subcellularLocation>
</comment>
<evidence type="ECO:0000256" key="6">
    <source>
        <dbReference type="SAM" id="Phobius"/>
    </source>
</evidence>
<dbReference type="PANTHER" id="PTHR30213">
    <property type="entry name" value="INNER MEMBRANE PROTEIN YHJD"/>
    <property type="match status" value="1"/>
</dbReference>
<keyword evidence="3 6" id="KW-0812">Transmembrane</keyword>
<dbReference type="AlphaFoldDB" id="A0A8J3H3I6"/>
<evidence type="ECO:0000256" key="5">
    <source>
        <dbReference type="ARBA" id="ARBA00023136"/>
    </source>
</evidence>
<evidence type="ECO:0000256" key="4">
    <source>
        <dbReference type="ARBA" id="ARBA00022989"/>
    </source>
</evidence>
<feature type="transmembrane region" description="Helical" evidence="6">
    <location>
        <begin position="39"/>
        <end position="61"/>
    </location>
</feature>
<keyword evidence="5 6" id="KW-0472">Membrane</keyword>
<evidence type="ECO:0000256" key="1">
    <source>
        <dbReference type="ARBA" id="ARBA00004651"/>
    </source>
</evidence>
<evidence type="ECO:0000313" key="7">
    <source>
        <dbReference type="EMBL" id="GHG81452.1"/>
    </source>
</evidence>
<feature type="transmembrane region" description="Helical" evidence="6">
    <location>
        <begin position="141"/>
        <end position="167"/>
    </location>
</feature>
<feature type="transmembrane region" description="Helical" evidence="6">
    <location>
        <begin position="247"/>
        <end position="272"/>
    </location>
</feature>
<dbReference type="InterPro" id="IPR017039">
    <property type="entry name" value="Virul_fac_BrkB"/>
</dbReference>
<dbReference type="PANTHER" id="PTHR30213:SF0">
    <property type="entry name" value="UPF0761 MEMBRANE PROTEIN YIHY"/>
    <property type="match status" value="1"/>
</dbReference>
<accession>A0A8J3H3I6</accession>
<feature type="transmembrane region" description="Helical" evidence="6">
    <location>
        <begin position="220"/>
        <end position="241"/>
    </location>
</feature>
<keyword evidence="4 6" id="KW-1133">Transmembrane helix</keyword>
<evidence type="ECO:0000256" key="3">
    <source>
        <dbReference type="ARBA" id="ARBA00022692"/>
    </source>
</evidence>
<evidence type="ECO:0008006" key="9">
    <source>
        <dbReference type="Google" id="ProtNLM"/>
    </source>
</evidence>
<dbReference type="NCBIfam" id="TIGR00765">
    <property type="entry name" value="yihY_not_rbn"/>
    <property type="match status" value="1"/>
</dbReference>
<dbReference type="EMBL" id="BNAP01000001">
    <property type="protein sequence ID" value="GHG81452.1"/>
    <property type="molecule type" value="Genomic_DNA"/>
</dbReference>
<feature type="transmembrane region" description="Helical" evidence="6">
    <location>
        <begin position="100"/>
        <end position="120"/>
    </location>
</feature>
<organism evidence="7 8">
    <name type="scientific">Pseudodonghicola xiamenensis</name>
    <dbReference type="NCBI Taxonomy" id="337702"/>
    <lineage>
        <taxon>Bacteria</taxon>
        <taxon>Pseudomonadati</taxon>
        <taxon>Pseudomonadota</taxon>
        <taxon>Alphaproteobacteria</taxon>
        <taxon>Rhodobacterales</taxon>
        <taxon>Paracoccaceae</taxon>
        <taxon>Pseudodonghicola</taxon>
    </lineage>
</organism>
<sequence>MIQPQSQSRPLTPLRLLRALIRAAKRFNEKGGWVMSSHVAMSLMMALFPFVLFIVALAGAISSDMPTDDLFNLLLGSWPKEVSEPIERELRAVLDSSHSSLMTVGGVLAAYFASNGVEAVRFALARAYHDTDPRPFWQTRLISLALVIAGAALVIAAVAIDLVIPIYSNMLTAAVPGQVTSWFTGVGVSWLFVAAMPVLGVFAFHLILPPRRHRLRRLLPGILLTVLAGGLAGWGFSIYVARFASYSATYAGLAGAMSALIFLYFNAAILIFGAEYNGALMEDDAASPAEDRHEDARQAAG</sequence>
<reference evidence="7" key="2">
    <citation type="submission" date="2020-09" db="EMBL/GenBank/DDBJ databases">
        <authorList>
            <person name="Sun Q."/>
            <person name="Zhou Y."/>
        </authorList>
    </citation>
    <scope>NUCLEOTIDE SEQUENCE</scope>
    <source>
        <strain evidence="7">CGMCC 1.7081</strain>
    </source>
</reference>
<protein>
    <recommendedName>
        <fullName evidence="9">YihY family inner membrane protein</fullName>
    </recommendedName>
</protein>
<reference evidence="7" key="1">
    <citation type="journal article" date="2014" name="Int. J. Syst. Evol. Microbiol.">
        <title>Complete genome sequence of Corynebacterium casei LMG S-19264T (=DSM 44701T), isolated from a smear-ripened cheese.</title>
        <authorList>
            <consortium name="US DOE Joint Genome Institute (JGI-PGF)"/>
            <person name="Walter F."/>
            <person name="Albersmeier A."/>
            <person name="Kalinowski J."/>
            <person name="Ruckert C."/>
        </authorList>
    </citation>
    <scope>NUCLEOTIDE SEQUENCE</scope>
    <source>
        <strain evidence="7">CGMCC 1.7081</strain>
    </source>
</reference>
<name>A0A8J3H3I6_9RHOB</name>
<keyword evidence="2" id="KW-1003">Cell membrane</keyword>